<name>A0A831RX48_9GAMM</name>
<feature type="transmembrane region" description="Helical" evidence="1">
    <location>
        <begin position="116"/>
        <end position="139"/>
    </location>
</feature>
<comment type="caution">
    <text evidence="3">The sequence shown here is derived from an EMBL/GenBank/DDBJ whole genome shotgun (WGS) entry which is preliminary data.</text>
</comment>
<sequence length="152" mass="17052">MGFFRFVVPFILLSIAAVLLTQGYQHWRASKQLLDSSLTTEGTVIRNAPYMSSKAGKSTSLVYFPQVKFTTKDGKTVEFTSKVTSRAEQYKPGDPVRVLYRENKPEEAFIGSFKSLWAVAIIFAASGIIVLMFAAWFYAKATKGWEKEESAE</sequence>
<dbReference type="Pfam" id="PF12158">
    <property type="entry name" value="DUF3592"/>
    <property type="match status" value="1"/>
</dbReference>
<protein>
    <submittedName>
        <fullName evidence="3">DUF3592 domain-containing protein</fullName>
    </submittedName>
</protein>
<feature type="domain" description="DUF3592" evidence="2">
    <location>
        <begin position="40"/>
        <end position="113"/>
    </location>
</feature>
<dbReference type="Proteomes" id="UP000886339">
    <property type="component" value="Unassembled WGS sequence"/>
</dbReference>
<keyword evidence="1" id="KW-1133">Transmembrane helix</keyword>
<dbReference type="AlphaFoldDB" id="A0A831RX48"/>
<keyword evidence="1" id="KW-0812">Transmembrane</keyword>
<accession>A0A831RX48</accession>
<proteinExistence type="predicted"/>
<gene>
    <name evidence="3" type="ORF">ENJ12_08235</name>
</gene>
<reference evidence="3" key="1">
    <citation type="journal article" date="2020" name="mSystems">
        <title>Genome- and Community-Level Interaction Insights into Carbon Utilization and Element Cycling Functions of Hydrothermarchaeota in Hydrothermal Sediment.</title>
        <authorList>
            <person name="Zhou Z."/>
            <person name="Liu Y."/>
            <person name="Xu W."/>
            <person name="Pan J."/>
            <person name="Luo Z.H."/>
            <person name="Li M."/>
        </authorList>
    </citation>
    <scope>NUCLEOTIDE SEQUENCE [LARGE SCALE GENOMIC DNA]</scope>
    <source>
        <strain evidence="3">HyVt-458</strain>
    </source>
</reference>
<feature type="transmembrane region" description="Helical" evidence="1">
    <location>
        <begin position="6"/>
        <end position="24"/>
    </location>
</feature>
<organism evidence="3">
    <name type="scientific">Thiolapillus brandeum</name>
    <dbReference type="NCBI Taxonomy" id="1076588"/>
    <lineage>
        <taxon>Bacteria</taxon>
        <taxon>Pseudomonadati</taxon>
        <taxon>Pseudomonadota</taxon>
        <taxon>Gammaproteobacteria</taxon>
        <taxon>Chromatiales</taxon>
        <taxon>Sedimenticolaceae</taxon>
        <taxon>Thiolapillus</taxon>
    </lineage>
</organism>
<dbReference type="InterPro" id="IPR021994">
    <property type="entry name" value="DUF3592"/>
</dbReference>
<keyword evidence="1" id="KW-0472">Membrane</keyword>
<evidence type="ECO:0000259" key="2">
    <source>
        <dbReference type="Pfam" id="PF12158"/>
    </source>
</evidence>
<evidence type="ECO:0000313" key="3">
    <source>
        <dbReference type="EMBL" id="HEC06825.1"/>
    </source>
</evidence>
<dbReference type="EMBL" id="DRLF01000288">
    <property type="protein sequence ID" value="HEC06825.1"/>
    <property type="molecule type" value="Genomic_DNA"/>
</dbReference>
<evidence type="ECO:0000256" key="1">
    <source>
        <dbReference type="SAM" id="Phobius"/>
    </source>
</evidence>